<dbReference type="Proteomes" id="UP000235392">
    <property type="component" value="Unassembled WGS sequence"/>
</dbReference>
<evidence type="ECO:0000313" key="3">
    <source>
        <dbReference type="EMBL" id="PLW48754.1"/>
    </source>
</evidence>
<proteinExistence type="predicted"/>
<comment type="caution">
    <text evidence="3">The sequence shown here is derived from an EMBL/GenBank/DDBJ whole genome shotgun (WGS) entry which is preliminary data.</text>
</comment>
<reference evidence="3 4" key="1">
    <citation type="submission" date="2017-11" db="EMBL/GenBank/DDBJ databases">
        <title>De novo assembly and phasing of dikaryotic genomes from two isolates of Puccinia coronata f. sp. avenae, the causal agent of oat crown rust.</title>
        <authorList>
            <person name="Miller M.E."/>
            <person name="Zhang Y."/>
            <person name="Omidvar V."/>
            <person name="Sperschneider J."/>
            <person name="Schwessinger B."/>
            <person name="Raley C."/>
            <person name="Palmer J.M."/>
            <person name="Garnica D."/>
            <person name="Upadhyaya N."/>
            <person name="Rathjen J."/>
            <person name="Taylor J.M."/>
            <person name="Park R.F."/>
            <person name="Dodds P.N."/>
            <person name="Hirsch C.D."/>
            <person name="Kianian S.F."/>
            <person name="Figueroa M."/>
        </authorList>
    </citation>
    <scope>NUCLEOTIDE SEQUENCE [LARGE SCALE GENOMIC DNA]</scope>
    <source>
        <strain evidence="3">12SD80</strain>
    </source>
</reference>
<accession>A0A2N5VFI6</accession>
<feature type="chain" id="PRO_5014801561" evidence="2">
    <location>
        <begin position="33"/>
        <end position="606"/>
    </location>
</feature>
<sequence>MSSLLPFAAAPRRLLPCVCLGLVALWASTTRANLTGHLGDSAMPDQYTTDDLFEALSPDHHPGVTPPEDLMWEGDGYQLCESDHPASEPPTPPESREELSERGNIPPASIQPVQASPSQHPDPSYDQVGGSDSPAHPSLASPNKLPTPALPEPAHDQTQDAAGAYEKKEEEIMICLSKLRTAFQAYHVSPFYRSYFTPAGGFAIPLLGRQQADFKFELTSILNEETKKRLEHPDLLSAKLPVGEQHHVFEILEEFTLGYRQRQVVSTPCFLQPMSTIRSHYQNLLLFMHKIYEERLHRLDIPIVEQLSYQEKMFDWLFQEIFPSSDRGRLPGIGSTRRESLSEGLSNFNHLLSGPIHAKLKAFFSQRKHTLELIPSTALWLLERYQEQHETATHLLQTQSVDEAAHSRVGILVESLLQGIQATRGAGIDIRLKQDARVDNMVDPFIKMFEEQRDRFWEESSQVKYIHPTLRIVIIQSEFLERVHGPHQIQVLNSDHPSPIKKNHISKIMAMSLLYHTAGINRSNTAVRAVLEQPCSTGGRTGTVRPKHLPAGRTGLSDQFLGPVAQDQPGPVGQICPTSWLSLRSDSVRPTTGRTWLFEHRSSSRV</sequence>
<feature type="compositionally biased region" description="Polar residues" evidence="1">
    <location>
        <begin position="111"/>
        <end position="121"/>
    </location>
</feature>
<dbReference type="EMBL" id="PGCI01000021">
    <property type="protein sequence ID" value="PLW48754.1"/>
    <property type="molecule type" value="Genomic_DNA"/>
</dbReference>
<feature type="signal peptide" evidence="2">
    <location>
        <begin position="1"/>
        <end position="32"/>
    </location>
</feature>
<organism evidence="3 4">
    <name type="scientific">Puccinia coronata f. sp. avenae</name>
    <dbReference type="NCBI Taxonomy" id="200324"/>
    <lineage>
        <taxon>Eukaryota</taxon>
        <taxon>Fungi</taxon>
        <taxon>Dikarya</taxon>
        <taxon>Basidiomycota</taxon>
        <taxon>Pucciniomycotina</taxon>
        <taxon>Pucciniomycetes</taxon>
        <taxon>Pucciniales</taxon>
        <taxon>Pucciniaceae</taxon>
        <taxon>Puccinia</taxon>
    </lineage>
</organism>
<evidence type="ECO:0000256" key="2">
    <source>
        <dbReference type="SAM" id="SignalP"/>
    </source>
</evidence>
<feature type="region of interest" description="Disordered" evidence="1">
    <location>
        <begin position="56"/>
        <end position="162"/>
    </location>
</feature>
<evidence type="ECO:0000256" key="1">
    <source>
        <dbReference type="SAM" id="MobiDB-lite"/>
    </source>
</evidence>
<evidence type="ECO:0000313" key="4">
    <source>
        <dbReference type="Proteomes" id="UP000235392"/>
    </source>
</evidence>
<name>A0A2N5VFI6_9BASI</name>
<keyword evidence="2" id="KW-0732">Signal</keyword>
<gene>
    <name evidence="3" type="ORF">PCASD_03194</name>
</gene>
<dbReference type="AlphaFoldDB" id="A0A2N5VFI6"/>
<protein>
    <submittedName>
        <fullName evidence="3">Uncharacterized protein</fullName>
    </submittedName>
</protein>